<evidence type="ECO:0000313" key="4">
    <source>
        <dbReference type="Proteomes" id="UP000028681"/>
    </source>
</evidence>
<dbReference type="Pfam" id="PF03795">
    <property type="entry name" value="YCII"/>
    <property type="match status" value="1"/>
</dbReference>
<dbReference type="PANTHER" id="PTHR37828">
    <property type="entry name" value="GSR2449 PROTEIN"/>
    <property type="match status" value="1"/>
</dbReference>
<protein>
    <submittedName>
        <fullName evidence="3">Putative YCII-related domain protein</fullName>
    </submittedName>
</protein>
<dbReference type="HOGENOM" id="CLU_110355_6_1_6"/>
<comment type="similarity">
    <text evidence="1">Belongs to the YciI family.</text>
</comment>
<evidence type="ECO:0000313" key="3">
    <source>
        <dbReference type="EMBL" id="AIJ07393.1"/>
    </source>
</evidence>
<dbReference type="EMBL" id="CP006664">
    <property type="protein sequence ID" value="AIJ07393.1"/>
    <property type="molecule type" value="Genomic_DNA"/>
</dbReference>
<proteinExistence type="inferred from homology"/>
<dbReference type="KEGG" id="ete:ETEE_0926"/>
<evidence type="ECO:0000256" key="1">
    <source>
        <dbReference type="ARBA" id="ARBA00007689"/>
    </source>
</evidence>
<reference evidence="3 4" key="1">
    <citation type="journal article" date="2012" name="PLoS ONE">
        <title>Edwardsiella comparative phylogenomics reveal the new intra/inter-species taxonomic relationships, virulence evolution and niche adaptation mechanisms.</title>
        <authorList>
            <person name="Yang M."/>
            <person name="Lv Y."/>
            <person name="Xiao J."/>
            <person name="Wu H."/>
            <person name="Zheng H."/>
            <person name="Liu Q."/>
            <person name="Zhang Y."/>
            <person name="Wang Q."/>
        </authorList>
    </citation>
    <scope>NUCLEOTIDE SEQUENCE [LARGE SCALE GENOMIC DNA]</scope>
    <source>
        <strain evidence="4">080813</strain>
    </source>
</reference>
<feature type="domain" description="YCII-related" evidence="2">
    <location>
        <begin position="6"/>
        <end position="84"/>
    </location>
</feature>
<dbReference type="InterPro" id="IPR011008">
    <property type="entry name" value="Dimeric_a/b-barrel"/>
</dbReference>
<dbReference type="InterPro" id="IPR005545">
    <property type="entry name" value="YCII"/>
</dbReference>
<dbReference type="SUPFAM" id="SSF54909">
    <property type="entry name" value="Dimeric alpha+beta barrel"/>
    <property type="match status" value="1"/>
</dbReference>
<sequence>MSVIYVVVLTYSKPLSEIDAQMAAHIEWLNQGYDEGFFLTSGRRIPRSGGVILARSDTLEALQARLQRDPFQQHGLVATEIIPFEASRCADTIQGLLA</sequence>
<dbReference type="PANTHER" id="PTHR37828:SF1">
    <property type="entry name" value="YCII-RELATED DOMAIN-CONTAINING PROTEIN"/>
    <property type="match status" value="1"/>
</dbReference>
<dbReference type="Gene3D" id="3.30.70.1060">
    <property type="entry name" value="Dimeric alpha+beta barrel"/>
    <property type="match status" value="1"/>
</dbReference>
<gene>
    <name evidence="3" type="ORF">ETEE_0926</name>
</gene>
<accession>A0A076LKX4</accession>
<dbReference type="AlphaFoldDB" id="A0A076LKX4"/>
<evidence type="ECO:0000259" key="2">
    <source>
        <dbReference type="Pfam" id="PF03795"/>
    </source>
</evidence>
<dbReference type="Proteomes" id="UP000028681">
    <property type="component" value="Chromosome"/>
</dbReference>
<dbReference type="RefSeq" id="WP_034165543.1">
    <property type="nucleotide sequence ID" value="NZ_CP006664.1"/>
</dbReference>
<name>A0A076LKX4_9GAMM</name>
<dbReference type="GeneID" id="33938634"/>
<organism evidence="3 4">
    <name type="scientific">Edwardsiella anguillarum ET080813</name>
    <dbReference type="NCBI Taxonomy" id="667120"/>
    <lineage>
        <taxon>Bacteria</taxon>
        <taxon>Pseudomonadati</taxon>
        <taxon>Pseudomonadota</taxon>
        <taxon>Gammaproteobacteria</taxon>
        <taxon>Enterobacterales</taxon>
        <taxon>Hafniaceae</taxon>
        <taxon>Edwardsiella</taxon>
    </lineage>
</organism>